<reference evidence="2" key="1">
    <citation type="submission" date="2015-01" db="EMBL/GenBank/DDBJ databases">
        <authorList>
            <person name="Paterson Steve"/>
        </authorList>
    </citation>
    <scope>NUCLEOTIDE SEQUENCE [LARGE SCALE GENOMIC DNA]</scope>
    <source>
        <strain evidence="2">OBR1</strain>
    </source>
</reference>
<dbReference type="AlphaFoldDB" id="A0A0G4JZA2"/>
<dbReference type="STRING" id="1109412.BN1221_03788"/>
<name>A0A0G4JZA2_9GAMM</name>
<organism evidence="1 2">
    <name type="scientific">Brenneria goodwinii</name>
    <dbReference type="NCBI Taxonomy" id="1109412"/>
    <lineage>
        <taxon>Bacteria</taxon>
        <taxon>Pseudomonadati</taxon>
        <taxon>Pseudomonadota</taxon>
        <taxon>Gammaproteobacteria</taxon>
        <taxon>Enterobacterales</taxon>
        <taxon>Pectobacteriaceae</taxon>
        <taxon>Brenneria</taxon>
    </lineage>
</organism>
<gene>
    <name evidence="1" type="ORF">BN1221_03788</name>
</gene>
<accession>A0A0G4JZA2</accession>
<evidence type="ECO:0000313" key="1">
    <source>
        <dbReference type="EMBL" id="CPR19492.1"/>
    </source>
</evidence>
<protein>
    <submittedName>
        <fullName evidence="1">Uncharacterized protein</fullName>
    </submittedName>
</protein>
<evidence type="ECO:0000313" key="2">
    <source>
        <dbReference type="Proteomes" id="UP000044377"/>
    </source>
</evidence>
<dbReference type="Proteomes" id="UP000044377">
    <property type="component" value="Unassembled WGS sequence"/>
</dbReference>
<keyword evidence="2" id="KW-1185">Reference proteome</keyword>
<proteinExistence type="predicted"/>
<sequence length="46" mass="5300">MKFSVGFHAALIPAIIYPNSGHEMDVWRPADIELVQRLFNSTEIRE</sequence>
<dbReference type="EMBL" id="CGIG01000001">
    <property type="protein sequence ID" value="CPR19492.1"/>
    <property type="molecule type" value="Genomic_DNA"/>
</dbReference>